<dbReference type="Proteomes" id="UP000663929">
    <property type="component" value="Chromosome"/>
</dbReference>
<evidence type="ECO:0000256" key="4">
    <source>
        <dbReference type="ARBA" id="ARBA00022989"/>
    </source>
</evidence>
<accession>A0A8A4TG58</accession>
<feature type="transmembrane region" description="Helical" evidence="7">
    <location>
        <begin position="66"/>
        <end position="84"/>
    </location>
</feature>
<proteinExistence type="predicted"/>
<feature type="transmembrane region" description="Helical" evidence="7">
    <location>
        <begin position="170"/>
        <end position="195"/>
    </location>
</feature>
<sequence length="565" mass="62504">MAGDPRDLNADESSASHPEFQEQVLASDDIPHPEPPEPEDAPPAADAAPSGDSLSKNVMISMVANALYLVTRIFIPPISLVFISLETLGIWGMCFMLIGYFGMGAFGISNAYIRFVGVFFKRDDITSINRLISTGLAITCTGAAVSLVGLWFGMPYLIRELEVAPELHETAFILFFGTMAVFMLDLTFGAFQYVLTGLNRLVAERSVYIASFMLEWVLVIALFLLDFGVYALLYAFAARYIFTTVTYAWLTYRALPGFRIGFGYIDRSFVNYFVRFGGIVQLTGLLSMFLGSVQRLIAGLQLHVETVALFDLGEKFPRMATAIPAAINHALFPAATHLEQGGDPSDLSRLYLDGSRYTSLITGIIMGFMVWFSFAVMAAWVGNDPKFELAVLLMSLFPLPVHLHTLTGPAGSMFKGIGQPQRELLFPLIHAVVLAVMLPAAFYLESGWSAVTLAIVVSGSQLLASIIYLVYANLRFHISQWQHFKEAMIPGLVPYLIGGLVFLPFRPLMAPYLDNRWITLGLLIPAGISYCLLSGFASWFFFNEEERGRIRSMSAKLTGRFSRRS</sequence>
<evidence type="ECO:0000313" key="8">
    <source>
        <dbReference type="EMBL" id="QTD48540.1"/>
    </source>
</evidence>
<evidence type="ECO:0000256" key="5">
    <source>
        <dbReference type="ARBA" id="ARBA00023136"/>
    </source>
</evidence>
<keyword evidence="4 7" id="KW-1133">Transmembrane helix</keyword>
<dbReference type="GO" id="GO:0005886">
    <property type="term" value="C:plasma membrane"/>
    <property type="evidence" value="ECO:0007669"/>
    <property type="project" value="UniProtKB-SubCell"/>
</dbReference>
<dbReference type="InterPro" id="IPR050833">
    <property type="entry name" value="Poly_Biosynth_Transport"/>
</dbReference>
<feature type="transmembrane region" description="Helical" evidence="7">
    <location>
        <begin position="272"/>
        <end position="290"/>
    </location>
</feature>
<feature type="transmembrane region" description="Helical" evidence="7">
    <location>
        <begin position="486"/>
        <end position="505"/>
    </location>
</feature>
<feature type="transmembrane region" description="Helical" evidence="7">
    <location>
        <begin position="134"/>
        <end position="158"/>
    </location>
</feature>
<evidence type="ECO:0008006" key="10">
    <source>
        <dbReference type="Google" id="ProtNLM"/>
    </source>
</evidence>
<keyword evidence="5 7" id="KW-0472">Membrane</keyword>
<dbReference type="RefSeq" id="WP_237378197.1">
    <property type="nucleotide sequence ID" value="NZ_CP071793.1"/>
</dbReference>
<evidence type="ECO:0000256" key="2">
    <source>
        <dbReference type="ARBA" id="ARBA00022475"/>
    </source>
</evidence>
<keyword evidence="9" id="KW-1185">Reference proteome</keyword>
<feature type="transmembrane region" description="Helical" evidence="7">
    <location>
        <begin position="357"/>
        <end position="381"/>
    </location>
</feature>
<dbReference type="PANTHER" id="PTHR30250">
    <property type="entry name" value="PST FAMILY PREDICTED COLANIC ACID TRANSPORTER"/>
    <property type="match status" value="1"/>
</dbReference>
<organism evidence="8 9">
    <name type="scientific">Sulfidibacter corallicola</name>
    <dbReference type="NCBI Taxonomy" id="2818388"/>
    <lineage>
        <taxon>Bacteria</taxon>
        <taxon>Pseudomonadati</taxon>
        <taxon>Acidobacteriota</taxon>
        <taxon>Holophagae</taxon>
        <taxon>Acanthopleuribacterales</taxon>
        <taxon>Acanthopleuribacteraceae</taxon>
        <taxon>Sulfidibacter</taxon>
    </lineage>
</organism>
<feature type="transmembrane region" description="Helical" evidence="7">
    <location>
        <begin position="450"/>
        <end position="474"/>
    </location>
</feature>
<evidence type="ECO:0000256" key="7">
    <source>
        <dbReference type="SAM" id="Phobius"/>
    </source>
</evidence>
<evidence type="ECO:0000256" key="6">
    <source>
        <dbReference type="SAM" id="MobiDB-lite"/>
    </source>
</evidence>
<feature type="transmembrane region" description="Helical" evidence="7">
    <location>
        <begin position="517"/>
        <end position="542"/>
    </location>
</feature>
<comment type="subcellular location">
    <subcellularLocation>
        <location evidence="1">Cell membrane</location>
        <topology evidence="1">Multi-pass membrane protein</topology>
    </subcellularLocation>
</comment>
<keyword evidence="2" id="KW-1003">Cell membrane</keyword>
<protein>
    <recommendedName>
        <fullName evidence="10">Membrane protein involved in the export of O-antigen and teichoic acid</fullName>
    </recommendedName>
</protein>
<name>A0A8A4TG58_SULCO</name>
<keyword evidence="3 7" id="KW-0812">Transmembrane</keyword>
<feature type="transmembrane region" description="Helical" evidence="7">
    <location>
        <begin position="424"/>
        <end position="444"/>
    </location>
</feature>
<reference evidence="8" key="1">
    <citation type="submission" date="2021-03" db="EMBL/GenBank/DDBJ databases">
        <title>Acanthopleuribacteraceae sp. M133.</title>
        <authorList>
            <person name="Wang G."/>
        </authorList>
    </citation>
    <scope>NUCLEOTIDE SEQUENCE</scope>
    <source>
        <strain evidence="8">M133</strain>
    </source>
</reference>
<feature type="region of interest" description="Disordered" evidence="6">
    <location>
        <begin position="1"/>
        <end position="50"/>
    </location>
</feature>
<evidence type="ECO:0000313" key="9">
    <source>
        <dbReference type="Proteomes" id="UP000663929"/>
    </source>
</evidence>
<feature type="transmembrane region" description="Helical" evidence="7">
    <location>
        <begin position="387"/>
        <end position="403"/>
    </location>
</feature>
<feature type="transmembrane region" description="Helical" evidence="7">
    <location>
        <begin position="90"/>
        <end position="113"/>
    </location>
</feature>
<dbReference type="KEGG" id="scor:J3U87_23415"/>
<evidence type="ECO:0000256" key="3">
    <source>
        <dbReference type="ARBA" id="ARBA00022692"/>
    </source>
</evidence>
<gene>
    <name evidence="8" type="ORF">J3U87_23415</name>
</gene>
<dbReference type="PANTHER" id="PTHR30250:SF26">
    <property type="entry name" value="PSMA PROTEIN"/>
    <property type="match status" value="1"/>
</dbReference>
<evidence type="ECO:0000256" key="1">
    <source>
        <dbReference type="ARBA" id="ARBA00004651"/>
    </source>
</evidence>
<dbReference type="EMBL" id="CP071793">
    <property type="protein sequence ID" value="QTD48540.1"/>
    <property type="molecule type" value="Genomic_DNA"/>
</dbReference>
<dbReference type="AlphaFoldDB" id="A0A8A4TG58"/>